<organism evidence="2 3">
    <name type="scientific">Mugilogobius chulae</name>
    <name type="common">yellowstripe goby</name>
    <dbReference type="NCBI Taxonomy" id="88201"/>
    <lineage>
        <taxon>Eukaryota</taxon>
        <taxon>Metazoa</taxon>
        <taxon>Chordata</taxon>
        <taxon>Craniata</taxon>
        <taxon>Vertebrata</taxon>
        <taxon>Euteleostomi</taxon>
        <taxon>Actinopterygii</taxon>
        <taxon>Neopterygii</taxon>
        <taxon>Teleostei</taxon>
        <taxon>Neoteleostei</taxon>
        <taxon>Acanthomorphata</taxon>
        <taxon>Gobiaria</taxon>
        <taxon>Gobiiformes</taxon>
        <taxon>Gobioidei</taxon>
        <taxon>Gobiidae</taxon>
        <taxon>Gobionellinae</taxon>
        <taxon>Mugilogobius</taxon>
    </lineage>
</organism>
<gene>
    <name evidence="2" type="ORF">WMY93_001927</name>
</gene>
<evidence type="ECO:0000259" key="1">
    <source>
        <dbReference type="Pfam" id="PF25496"/>
    </source>
</evidence>
<keyword evidence="3" id="KW-1185">Reference proteome</keyword>
<feature type="domain" description="Up-regulator of cell proliferation-like" evidence="1">
    <location>
        <begin position="1"/>
        <end position="189"/>
    </location>
</feature>
<dbReference type="PANTHER" id="PTHR22796:SF6">
    <property type="entry name" value="INTERFERON-INDUCED VERY LARGE GTPASE 1-RELATED"/>
    <property type="match status" value="1"/>
</dbReference>
<reference evidence="3" key="1">
    <citation type="submission" date="2024-04" db="EMBL/GenBank/DDBJ databases">
        <title>Salinicola lusitanus LLJ914,a marine bacterium isolated from the Okinawa Trough.</title>
        <authorList>
            <person name="Li J."/>
        </authorList>
    </citation>
    <scope>NUCLEOTIDE SEQUENCE [LARGE SCALE GENOMIC DNA]</scope>
</reference>
<evidence type="ECO:0000313" key="3">
    <source>
        <dbReference type="Proteomes" id="UP001460270"/>
    </source>
</evidence>
<dbReference type="PANTHER" id="PTHR22796">
    <property type="entry name" value="URG4-RELATED"/>
    <property type="match status" value="1"/>
</dbReference>
<protein>
    <recommendedName>
        <fullName evidence="1">Up-regulator of cell proliferation-like domain-containing protein</fullName>
    </recommendedName>
</protein>
<accession>A0AAW0Q768</accession>
<dbReference type="Proteomes" id="UP001460270">
    <property type="component" value="Unassembled WGS sequence"/>
</dbReference>
<evidence type="ECO:0000313" key="2">
    <source>
        <dbReference type="EMBL" id="KAK7938601.1"/>
    </source>
</evidence>
<dbReference type="EMBL" id="JBBPFD010000002">
    <property type="protein sequence ID" value="KAK7938601.1"/>
    <property type="molecule type" value="Genomic_DNA"/>
</dbReference>
<dbReference type="Pfam" id="PF25496">
    <property type="entry name" value="URGCP"/>
    <property type="match status" value="1"/>
</dbReference>
<comment type="caution">
    <text evidence="2">The sequence shown here is derived from an EMBL/GenBank/DDBJ whole genome shotgun (WGS) entry which is preliminary data.</text>
</comment>
<sequence>MAVLHCSDDFLKQKIVTKLSQCQYALPLLVPDPFTGDIECPLWTFRQIKKTWKKTETRDGSKVVTMKSMPICKAQTPMVFCFRLGSLSGSKSQLINTLINDHHNTFFHRNCPGSTKSRLLFDGVVEIAWYCPAGRSSDTFTDCVAFCNLHGDGLTYDKQLKIMMDKSSVNVVFVPTLKKDPLISKLLKSPNLSLFSLKILLRGQSK</sequence>
<name>A0AAW0Q768_9GOBI</name>
<proteinExistence type="predicted"/>
<dbReference type="AlphaFoldDB" id="A0AAW0Q768"/>
<dbReference type="InterPro" id="IPR057365">
    <property type="entry name" value="URGCP"/>
</dbReference>